<dbReference type="Pfam" id="PF07394">
    <property type="entry name" value="DUF1501"/>
    <property type="match status" value="1"/>
</dbReference>
<reference evidence="1 2" key="1">
    <citation type="submission" date="2019-02" db="EMBL/GenBank/DDBJ databases">
        <title>Deep-cultivation of Planctomycetes and their phenomic and genomic characterization uncovers novel biology.</title>
        <authorList>
            <person name="Wiegand S."/>
            <person name="Jogler M."/>
            <person name="Boedeker C."/>
            <person name="Pinto D."/>
            <person name="Vollmers J."/>
            <person name="Rivas-Marin E."/>
            <person name="Kohn T."/>
            <person name="Peeters S.H."/>
            <person name="Heuer A."/>
            <person name="Rast P."/>
            <person name="Oberbeckmann S."/>
            <person name="Bunk B."/>
            <person name="Jeske O."/>
            <person name="Meyerdierks A."/>
            <person name="Storesund J.E."/>
            <person name="Kallscheuer N."/>
            <person name="Luecker S."/>
            <person name="Lage O.M."/>
            <person name="Pohl T."/>
            <person name="Merkel B.J."/>
            <person name="Hornburger P."/>
            <person name="Mueller R.-W."/>
            <person name="Bruemmer F."/>
            <person name="Labrenz M."/>
            <person name="Spormann A.M."/>
            <person name="Op den Camp H."/>
            <person name="Overmann J."/>
            <person name="Amann R."/>
            <person name="Jetten M.S.M."/>
            <person name="Mascher T."/>
            <person name="Medema M.H."/>
            <person name="Devos D.P."/>
            <person name="Kaster A.-K."/>
            <person name="Ovreas L."/>
            <person name="Rohde M."/>
            <person name="Galperin M.Y."/>
            <person name="Jogler C."/>
        </authorList>
    </citation>
    <scope>NUCLEOTIDE SEQUENCE [LARGE SCALE GENOMIC DNA]</scope>
    <source>
        <strain evidence="1 2">Mal52</strain>
    </source>
</reference>
<dbReference type="InterPro" id="IPR017850">
    <property type="entry name" value="Alkaline_phosphatase_core_sf"/>
</dbReference>
<evidence type="ECO:0000313" key="2">
    <source>
        <dbReference type="Proteomes" id="UP000319383"/>
    </source>
</evidence>
<dbReference type="AlphaFoldDB" id="A0A517ZQJ0"/>
<dbReference type="SUPFAM" id="SSF53649">
    <property type="entry name" value="Alkaline phosphatase-like"/>
    <property type="match status" value="1"/>
</dbReference>
<evidence type="ECO:0000313" key="1">
    <source>
        <dbReference type="EMBL" id="QDU44683.1"/>
    </source>
</evidence>
<sequence length="467" mass="51624">MARMNHVNRRQLLRVGLTGFTGLTLPGLYRARAESNPTAPASETAIILVWLRGGQSHLDTFDMKPLAPSDYRGPFNPVDTNVPGIQITELYPRLSQCADRFALLRSVAHNAGGHPSGSLRVLGGDPATADKTTPTYPDWMSIASYLRHNSTQQLPNYIAINPVDRYDSFQIAGPAYLGPSYEPFQVTGDPNKPEFTVPNVGLRDPNATRRLNERGELRRNIDRMRRDIDQTGLMRAFDDFDAQALRLLSSPEAARAFDLSLEADKLRDRYGRNLWGQQCLMARRLVEAGVDIVATEFDGPLCGRVANWDDHAVNHHVFDANAYRAPFFDQAISALIEDVYDRGLDKRVMVVVTGEFGRTPRISHVASSGGGVASAPKGTVQPGRDHWPRANTMLFAGGGIQTGQVIGATDARGEDPISRHVTPYDFLMTIFHHLGFDHVQLGLKSFAGRRNPIFTKGDPIRELSRTA</sequence>
<dbReference type="InterPro" id="IPR010869">
    <property type="entry name" value="DUF1501"/>
</dbReference>
<keyword evidence="2" id="KW-1185">Reference proteome</keyword>
<protein>
    <recommendedName>
        <fullName evidence="3">DUF1501 domain-containing protein</fullName>
    </recommendedName>
</protein>
<gene>
    <name evidence="1" type="ORF">Mal52_31690</name>
</gene>
<dbReference type="EMBL" id="CP036276">
    <property type="protein sequence ID" value="QDU44683.1"/>
    <property type="molecule type" value="Genomic_DNA"/>
</dbReference>
<dbReference type="KEGG" id="sdyn:Mal52_31690"/>
<evidence type="ECO:0008006" key="3">
    <source>
        <dbReference type="Google" id="ProtNLM"/>
    </source>
</evidence>
<dbReference type="PANTHER" id="PTHR43737:SF1">
    <property type="entry name" value="DUF1501 DOMAIN-CONTAINING PROTEIN"/>
    <property type="match status" value="1"/>
</dbReference>
<accession>A0A517ZQJ0</accession>
<name>A0A517ZQJ0_9PLAN</name>
<dbReference type="Proteomes" id="UP000319383">
    <property type="component" value="Chromosome"/>
</dbReference>
<proteinExistence type="predicted"/>
<dbReference type="InterPro" id="IPR006311">
    <property type="entry name" value="TAT_signal"/>
</dbReference>
<organism evidence="1 2">
    <name type="scientific">Symmachiella dynata</name>
    <dbReference type="NCBI Taxonomy" id="2527995"/>
    <lineage>
        <taxon>Bacteria</taxon>
        <taxon>Pseudomonadati</taxon>
        <taxon>Planctomycetota</taxon>
        <taxon>Planctomycetia</taxon>
        <taxon>Planctomycetales</taxon>
        <taxon>Planctomycetaceae</taxon>
        <taxon>Symmachiella</taxon>
    </lineage>
</organism>
<dbReference type="RefSeq" id="WP_197534204.1">
    <property type="nucleotide sequence ID" value="NZ_CP036276.1"/>
</dbReference>
<dbReference type="PROSITE" id="PS51318">
    <property type="entry name" value="TAT"/>
    <property type="match status" value="1"/>
</dbReference>
<dbReference type="PANTHER" id="PTHR43737">
    <property type="entry name" value="BLL7424 PROTEIN"/>
    <property type="match status" value="1"/>
</dbReference>